<dbReference type="GO" id="GO:0005948">
    <property type="term" value="C:acetolactate synthase complex"/>
    <property type="evidence" value="ECO:0007669"/>
    <property type="project" value="TreeGrafter"/>
</dbReference>
<dbReference type="SUPFAM" id="SSF52518">
    <property type="entry name" value="Thiamin diphosphate-binding fold (THDP-binding)"/>
    <property type="match status" value="2"/>
</dbReference>
<accession>A0A5N5W1N1</accession>
<reference evidence="2 3" key="1">
    <citation type="journal article" date="2019" name="Microb. Cell Fact.">
        <title>Exploring novel herbicidin analogues by transcriptional regulator overexpression and MS/MS molecular networking.</title>
        <authorList>
            <person name="Shi Y."/>
            <person name="Gu R."/>
            <person name="Li Y."/>
            <person name="Wang X."/>
            <person name="Ren W."/>
            <person name="Li X."/>
            <person name="Wang L."/>
            <person name="Xie Y."/>
            <person name="Hong B."/>
        </authorList>
    </citation>
    <scope>NUCLEOTIDE SEQUENCE [LARGE SCALE GENOMIC DNA]</scope>
    <source>
        <strain evidence="2 3">US-43</strain>
    </source>
</reference>
<dbReference type="EMBL" id="VOKX01000113">
    <property type="protein sequence ID" value="KAB7834673.1"/>
    <property type="molecule type" value="Genomic_DNA"/>
</dbReference>
<dbReference type="InterPro" id="IPR029061">
    <property type="entry name" value="THDP-binding"/>
</dbReference>
<dbReference type="InterPro" id="IPR029035">
    <property type="entry name" value="DHS-like_NAD/FAD-binding_dom"/>
</dbReference>
<evidence type="ECO:0000313" key="2">
    <source>
        <dbReference type="EMBL" id="KAB7834673.1"/>
    </source>
</evidence>
<dbReference type="Gene3D" id="3.40.50.970">
    <property type="match status" value="1"/>
</dbReference>
<dbReference type="GO" id="GO:0009097">
    <property type="term" value="P:isoleucine biosynthetic process"/>
    <property type="evidence" value="ECO:0007669"/>
    <property type="project" value="TreeGrafter"/>
</dbReference>
<dbReference type="GO" id="GO:0009099">
    <property type="term" value="P:L-valine biosynthetic process"/>
    <property type="evidence" value="ECO:0007669"/>
    <property type="project" value="TreeGrafter"/>
</dbReference>
<dbReference type="RefSeq" id="WP_152265563.1">
    <property type="nucleotide sequence ID" value="NZ_VOKX01000113.1"/>
</dbReference>
<protein>
    <recommendedName>
        <fullName evidence="4">Thiamine pyrophosphate-binding protein</fullName>
    </recommendedName>
</protein>
<comment type="similarity">
    <text evidence="1">Belongs to the TPP enzyme family.</text>
</comment>
<dbReference type="InterPro" id="IPR045229">
    <property type="entry name" value="TPP_enz"/>
</dbReference>
<dbReference type="Proteomes" id="UP000327000">
    <property type="component" value="Unassembled WGS sequence"/>
</dbReference>
<gene>
    <name evidence="2" type="ORF">FRZ00_29100</name>
</gene>
<name>A0A5N5W1N1_STRMB</name>
<organism evidence="2 3">
    <name type="scientific">Streptomyces mobaraensis</name>
    <name type="common">Streptoverticillium mobaraense</name>
    <dbReference type="NCBI Taxonomy" id="35621"/>
    <lineage>
        <taxon>Bacteria</taxon>
        <taxon>Bacillati</taxon>
        <taxon>Actinomycetota</taxon>
        <taxon>Actinomycetes</taxon>
        <taxon>Kitasatosporales</taxon>
        <taxon>Streptomycetaceae</taxon>
        <taxon>Streptomyces</taxon>
    </lineage>
</organism>
<dbReference type="AlphaFoldDB" id="A0A5N5W1N1"/>
<evidence type="ECO:0000313" key="3">
    <source>
        <dbReference type="Proteomes" id="UP000327000"/>
    </source>
</evidence>
<dbReference type="GO" id="GO:0000287">
    <property type="term" value="F:magnesium ion binding"/>
    <property type="evidence" value="ECO:0007669"/>
    <property type="project" value="UniProtKB-ARBA"/>
</dbReference>
<keyword evidence="3" id="KW-1185">Reference proteome</keyword>
<dbReference type="PANTHER" id="PTHR18968:SF13">
    <property type="entry name" value="ACETOLACTATE SYNTHASE CATALYTIC SUBUNIT, MITOCHONDRIAL"/>
    <property type="match status" value="1"/>
</dbReference>
<dbReference type="GO" id="GO:0050660">
    <property type="term" value="F:flavin adenine dinucleotide binding"/>
    <property type="evidence" value="ECO:0007669"/>
    <property type="project" value="TreeGrafter"/>
</dbReference>
<dbReference type="PANTHER" id="PTHR18968">
    <property type="entry name" value="THIAMINE PYROPHOSPHATE ENZYMES"/>
    <property type="match status" value="1"/>
</dbReference>
<dbReference type="SUPFAM" id="SSF52467">
    <property type="entry name" value="DHS-like NAD/FAD-binding domain"/>
    <property type="match status" value="1"/>
</dbReference>
<evidence type="ECO:0000256" key="1">
    <source>
        <dbReference type="ARBA" id="ARBA00007812"/>
    </source>
</evidence>
<sequence>MPETPHSGGLRRLVAVVSDRDVAGPAAARALRDLAGARDVVTPVEPAGHDATDAYREVVERGLRFLDLVGPEDRFTLVTADSLAGVESAVTEAAAGGKAVLSLLVVDHQELRYRMTSPDDLNTRLAKLAAALGDAVEFEPSPYTVHVYTDPDVESFYSVELFTPRWAPDEEWVVTADLACAFVDSVQLHSNRRLRPALKTSTMADALADFLTAEAGTSWGLHYYTGSGVATFIDDIERRAVGNGNPIVRGPSEHSLACSALARWTLDSAPFAIVATSGMHEEFRGTLANHISVGTRGFIVCCDSKLDAWHPFQGTMHLTEDSRPSLLARGFPVVHIPRSADIARGLAEAFEAYSAGKGPVMIIAPRDVLQTTLPDDQRPEIPRVAPRPAVEAVRSPEVDRLVTLLNTERRRLLCQVGPLSGPALELMYELAREAGIGLADSVAQPGTVNRYRDGRTVDEYIGTLSMYGYSPRVFEYLYKDGALRPSGEQAVMFVGTPIPQIDTPFSEISLRQLAPVQIVEREVDRAPFTGLGVVADIEGVLRALRERLDVDPEVLAYRRAAIASSRDSDGDVIGLLPVLPMTTNHFFRRLRGVLDGLIREQDYRYVGVYDIGRAGLSAVNSLPRTSKSFSGWYGRGLMGDGLMALPGIVTRRDENVISFTGDGTAAMVPDIVPTLVQQIAVDHSAFRRNLTVFRFVNGSHSVIRTYRESVDPGAVDGQCGVLTFTPEDYDRRYGSLLVRHRRVTRFEDVPFAEQLQEPETVNLYSVLLGHNNEGDGLSRFSSLGWQRDELSPKALAVAGVPLPERPAKP</sequence>
<dbReference type="GO" id="GO:0003984">
    <property type="term" value="F:acetolactate synthase activity"/>
    <property type="evidence" value="ECO:0007669"/>
    <property type="project" value="TreeGrafter"/>
</dbReference>
<dbReference type="Gene3D" id="3.40.50.1220">
    <property type="entry name" value="TPP-binding domain"/>
    <property type="match status" value="1"/>
</dbReference>
<proteinExistence type="inferred from homology"/>
<evidence type="ECO:0008006" key="4">
    <source>
        <dbReference type="Google" id="ProtNLM"/>
    </source>
</evidence>
<comment type="caution">
    <text evidence="2">The sequence shown here is derived from an EMBL/GenBank/DDBJ whole genome shotgun (WGS) entry which is preliminary data.</text>
</comment>
<dbReference type="OrthoDB" id="3885828at2"/>